<sequence>MNISIASTSSATQTNDFGIIDSNGNNNNNSTPTRRKSSSTVSTYSNDPDSRYGSANVTTIQIAPKIGSNHVDLDTLTGEPSNYSLNSIIESTSQNELIAK</sequence>
<accession>A0AC34QCX2</accession>
<evidence type="ECO:0000313" key="2">
    <source>
        <dbReference type="WBParaSite" id="JU765_v2.g15114.t1"/>
    </source>
</evidence>
<evidence type="ECO:0000313" key="1">
    <source>
        <dbReference type="Proteomes" id="UP000887576"/>
    </source>
</evidence>
<organism evidence="1 2">
    <name type="scientific">Panagrolaimus sp. JU765</name>
    <dbReference type="NCBI Taxonomy" id="591449"/>
    <lineage>
        <taxon>Eukaryota</taxon>
        <taxon>Metazoa</taxon>
        <taxon>Ecdysozoa</taxon>
        <taxon>Nematoda</taxon>
        <taxon>Chromadorea</taxon>
        <taxon>Rhabditida</taxon>
        <taxon>Tylenchina</taxon>
        <taxon>Panagrolaimomorpha</taxon>
        <taxon>Panagrolaimoidea</taxon>
        <taxon>Panagrolaimidae</taxon>
        <taxon>Panagrolaimus</taxon>
    </lineage>
</organism>
<dbReference type="WBParaSite" id="JU765_v2.g15114.t1">
    <property type="protein sequence ID" value="JU765_v2.g15114.t1"/>
    <property type="gene ID" value="JU765_v2.g15114"/>
</dbReference>
<reference evidence="2" key="1">
    <citation type="submission" date="2022-11" db="UniProtKB">
        <authorList>
            <consortium name="WormBaseParasite"/>
        </authorList>
    </citation>
    <scope>IDENTIFICATION</scope>
</reference>
<dbReference type="Proteomes" id="UP000887576">
    <property type="component" value="Unplaced"/>
</dbReference>
<name>A0AC34QCX2_9BILA</name>
<proteinExistence type="predicted"/>
<protein>
    <submittedName>
        <fullName evidence="2">Uncharacterized protein</fullName>
    </submittedName>
</protein>